<evidence type="ECO:0000256" key="6">
    <source>
        <dbReference type="RuleBase" id="RU361217"/>
    </source>
</evidence>
<dbReference type="GO" id="GO:0009331">
    <property type="term" value="C:glycerol-3-phosphate dehydrogenase (FAD) complex"/>
    <property type="evidence" value="ECO:0007669"/>
    <property type="project" value="UniProtKB-UniRule"/>
</dbReference>
<dbReference type="GO" id="GO:0004368">
    <property type="term" value="F:glycerol-3-phosphate dehydrogenase (quinone) activity"/>
    <property type="evidence" value="ECO:0007669"/>
    <property type="project" value="UniProtKB-EC"/>
</dbReference>
<proteinExistence type="inferred from homology"/>
<dbReference type="InterPro" id="IPR006076">
    <property type="entry name" value="FAD-dep_OxRdtase"/>
</dbReference>
<dbReference type="EC" id="1.1.5.3" evidence="6"/>
<dbReference type="GO" id="GO:0046168">
    <property type="term" value="P:glycerol-3-phosphate catabolic process"/>
    <property type="evidence" value="ECO:0007669"/>
    <property type="project" value="TreeGrafter"/>
</dbReference>
<comment type="caution">
    <text evidence="9">The sequence shown here is derived from an EMBL/GenBank/DDBJ whole genome shotgun (WGS) entry which is preliminary data.</text>
</comment>
<dbReference type="PANTHER" id="PTHR11985">
    <property type="entry name" value="GLYCEROL-3-PHOSPHATE DEHYDROGENASE"/>
    <property type="match status" value="1"/>
</dbReference>
<dbReference type="NCBIfam" id="NF009906">
    <property type="entry name" value="PRK13369.1"/>
    <property type="match status" value="1"/>
</dbReference>
<dbReference type="STRING" id="447.Lboz_2169"/>
<dbReference type="Proteomes" id="UP000054695">
    <property type="component" value="Unassembled WGS sequence"/>
</dbReference>
<organism evidence="9 10">
    <name type="scientific">Legionella bozemanae</name>
    <name type="common">Fluoribacter bozemanae</name>
    <dbReference type="NCBI Taxonomy" id="447"/>
    <lineage>
        <taxon>Bacteria</taxon>
        <taxon>Pseudomonadati</taxon>
        <taxon>Pseudomonadota</taxon>
        <taxon>Gammaproteobacteria</taxon>
        <taxon>Legionellales</taxon>
        <taxon>Legionellaceae</taxon>
        <taxon>Legionella</taxon>
    </lineage>
</organism>
<dbReference type="Pfam" id="PF01266">
    <property type="entry name" value="DAO"/>
    <property type="match status" value="1"/>
</dbReference>
<dbReference type="EMBL" id="LNXU01000019">
    <property type="protein sequence ID" value="KTC73523.1"/>
    <property type="molecule type" value="Genomic_DNA"/>
</dbReference>
<gene>
    <name evidence="9" type="primary">glpD</name>
    <name evidence="9" type="ORF">Lboz_2169</name>
</gene>
<dbReference type="PANTHER" id="PTHR11985:SF15">
    <property type="entry name" value="GLYCEROL-3-PHOSPHATE DEHYDROGENASE, MITOCHONDRIAL"/>
    <property type="match status" value="1"/>
</dbReference>
<evidence type="ECO:0000313" key="10">
    <source>
        <dbReference type="Proteomes" id="UP000054695"/>
    </source>
</evidence>
<dbReference type="PROSITE" id="PS00978">
    <property type="entry name" value="FAD_G3PDH_2"/>
    <property type="match status" value="1"/>
</dbReference>
<protein>
    <recommendedName>
        <fullName evidence="6">Glycerol-3-phosphate dehydrogenase</fullName>
        <ecNumber evidence="6">1.1.5.3</ecNumber>
    </recommendedName>
</protein>
<dbReference type="RefSeq" id="WP_058459779.1">
    <property type="nucleotide sequence ID" value="NZ_CAAAIY010000006.1"/>
</dbReference>
<sequence>MNAVFDVAIIGGGINGCGCAADAALRGLSVVLLEQDDLASKTSSSSTKLIHGGLRYLENYEFGMVKKAITERQRLLDLAPHLVHPQAMVLPYEKHMRPAWFLRLGLFIYDHLSSKNRLPKCKIIYRKSTKNYFAALINKLNMGFLFYDAVTDDARLTVVNAIQAKNHGASIRTHSTVIHAEIINNLWQLTVQPKIGSSYTLYAKSVVNAAGPWVKSVEQLTQTPDRQKISLIKGSHIIVPQIYKGNHAYLLQHQDKRIIFVIPYHGFSMIGTTDIPLTGNNPGDASISNEETLYLIGLVNLYFECKISEKDIIYAWSGVRALLADESKEARTLSRDYSYKVHFKPAPIVTIYGGKITTYRQLAEEVINQLLPTFPQMGPSITPSTPLPGAVFEDMNFEQYTQYAKEKYKWMDKDLLERYLYTYGSRMEIFLAPCNSRESLGKKYCTYLYQVEVDYLILEEWAQSCDDILKRRTKLDLIIDEVGKNELAKYLSQVISHPFLEAPLLLH</sequence>
<feature type="domain" description="Alpha-glycerophosphate oxidase C-terminal" evidence="8">
    <location>
        <begin position="380"/>
        <end position="480"/>
    </location>
</feature>
<evidence type="ECO:0000256" key="5">
    <source>
        <dbReference type="ARBA" id="ARBA00023002"/>
    </source>
</evidence>
<evidence type="ECO:0000256" key="3">
    <source>
        <dbReference type="ARBA" id="ARBA00022630"/>
    </source>
</evidence>
<feature type="domain" description="FAD dependent oxidoreductase" evidence="7">
    <location>
        <begin position="6"/>
        <end position="359"/>
    </location>
</feature>
<dbReference type="Gene3D" id="3.50.50.60">
    <property type="entry name" value="FAD/NAD(P)-binding domain"/>
    <property type="match status" value="1"/>
</dbReference>
<evidence type="ECO:0000313" key="9">
    <source>
        <dbReference type="EMBL" id="KTC73523.1"/>
    </source>
</evidence>
<accession>A0A0W0RR81</accession>
<keyword evidence="5 6" id="KW-0560">Oxidoreductase</keyword>
<comment type="catalytic activity">
    <reaction evidence="6">
        <text>a quinone + sn-glycerol 3-phosphate = dihydroxyacetone phosphate + a quinol</text>
        <dbReference type="Rhea" id="RHEA:18977"/>
        <dbReference type="ChEBI" id="CHEBI:24646"/>
        <dbReference type="ChEBI" id="CHEBI:57597"/>
        <dbReference type="ChEBI" id="CHEBI:57642"/>
        <dbReference type="ChEBI" id="CHEBI:132124"/>
        <dbReference type="EC" id="1.1.5.3"/>
    </reaction>
</comment>
<keyword evidence="10" id="KW-1185">Reference proteome</keyword>
<dbReference type="InterPro" id="IPR000447">
    <property type="entry name" value="G3P_DH_FAD-dep"/>
</dbReference>
<evidence type="ECO:0000256" key="4">
    <source>
        <dbReference type="ARBA" id="ARBA00022827"/>
    </source>
</evidence>
<dbReference type="InterPro" id="IPR031656">
    <property type="entry name" value="DAO_C"/>
</dbReference>
<evidence type="ECO:0000259" key="8">
    <source>
        <dbReference type="Pfam" id="PF16901"/>
    </source>
</evidence>
<evidence type="ECO:0000256" key="2">
    <source>
        <dbReference type="ARBA" id="ARBA00007330"/>
    </source>
</evidence>
<comment type="similarity">
    <text evidence="2 6">Belongs to the FAD-dependent glycerol-3-phosphate dehydrogenase family.</text>
</comment>
<keyword evidence="4" id="KW-0274">FAD</keyword>
<dbReference type="PROSITE" id="PS00977">
    <property type="entry name" value="FAD_G3PDH_1"/>
    <property type="match status" value="1"/>
</dbReference>
<evidence type="ECO:0000256" key="1">
    <source>
        <dbReference type="ARBA" id="ARBA00001974"/>
    </source>
</evidence>
<dbReference type="PATRIC" id="fig|447.4.peg.2301"/>
<dbReference type="OrthoDB" id="9766796at2"/>
<dbReference type="PRINTS" id="PR01001">
    <property type="entry name" value="FADG3PDH"/>
</dbReference>
<evidence type="ECO:0000259" key="7">
    <source>
        <dbReference type="Pfam" id="PF01266"/>
    </source>
</evidence>
<dbReference type="Gene3D" id="3.30.9.10">
    <property type="entry name" value="D-Amino Acid Oxidase, subunit A, domain 2"/>
    <property type="match status" value="1"/>
</dbReference>
<reference evidence="9 10" key="1">
    <citation type="submission" date="2015-11" db="EMBL/GenBank/DDBJ databases">
        <title>Genomic analysis of 38 Legionella species identifies large and diverse effector repertoires.</title>
        <authorList>
            <person name="Burstein D."/>
            <person name="Amaro F."/>
            <person name="Zusman T."/>
            <person name="Lifshitz Z."/>
            <person name="Cohen O."/>
            <person name="Gilbert J.A."/>
            <person name="Pupko T."/>
            <person name="Shuman H.A."/>
            <person name="Segal G."/>
        </authorList>
    </citation>
    <scope>NUCLEOTIDE SEQUENCE [LARGE SCALE GENOMIC DNA]</scope>
    <source>
        <strain evidence="9 10">WIGA</strain>
    </source>
</reference>
<dbReference type="InterPro" id="IPR036188">
    <property type="entry name" value="FAD/NAD-bd_sf"/>
</dbReference>
<comment type="cofactor">
    <cofactor evidence="1 6">
        <name>FAD</name>
        <dbReference type="ChEBI" id="CHEBI:57692"/>
    </cofactor>
</comment>
<dbReference type="AlphaFoldDB" id="A0A0W0RR81"/>
<name>A0A0W0RR81_LEGBO</name>
<dbReference type="Pfam" id="PF16901">
    <property type="entry name" value="DAO_C"/>
    <property type="match status" value="1"/>
</dbReference>
<dbReference type="SUPFAM" id="SSF51905">
    <property type="entry name" value="FAD/NAD(P)-binding domain"/>
    <property type="match status" value="1"/>
</dbReference>
<dbReference type="InterPro" id="IPR038299">
    <property type="entry name" value="DAO_C_sf"/>
</dbReference>
<dbReference type="Gene3D" id="1.10.8.870">
    <property type="entry name" value="Alpha-glycerophosphate oxidase, cap domain"/>
    <property type="match status" value="1"/>
</dbReference>
<keyword evidence="3 6" id="KW-0285">Flavoprotein</keyword>
<dbReference type="NCBIfam" id="NF008899">
    <property type="entry name" value="PRK12266.1"/>
    <property type="match status" value="1"/>
</dbReference>